<dbReference type="Proteomes" id="UP000192578">
    <property type="component" value="Unassembled WGS sequence"/>
</dbReference>
<reference evidence="3" key="1">
    <citation type="submission" date="2017-01" db="EMBL/GenBank/DDBJ databases">
        <title>Comparative genomics of anhydrobiosis in the tardigrade Hypsibius dujardini.</title>
        <authorList>
            <person name="Yoshida Y."/>
            <person name="Koutsovoulos G."/>
            <person name="Laetsch D."/>
            <person name="Stevens L."/>
            <person name="Kumar S."/>
            <person name="Horikawa D."/>
            <person name="Ishino K."/>
            <person name="Komine S."/>
            <person name="Tomita M."/>
            <person name="Blaxter M."/>
            <person name="Arakawa K."/>
        </authorList>
    </citation>
    <scope>NUCLEOTIDE SEQUENCE [LARGE SCALE GENOMIC DNA]</scope>
    <source>
        <strain evidence="3">Z151</strain>
    </source>
</reference>
<feature type="compositionally biased region" description="Basic and acidic residues" evidence="1">
    <location>
        <begin position="121"/>
        <end position="131"/>
    </location>
</feature>
<dbReference type="EMBL" id="MTYJ01000106">
    <property type="protein sequence ID" value="OQV14327.1"/>
    <property type="molecule type" value="Genomic_DNA"/>
</dbReference>
<keyword evidence="3" id="KW-1185">Reference proteome</keyword>
<accession>A0A1W0WGL3</accession>
<feature type="region of interest" description="Disordered" evidence="1">
    <location>
        <begin position="121"/>
        <end position="140"/>
    </location>
</feature>
<organism evidence="2 3">
    <name type="scientific">Hypsibius exemplaris</name>
    <name type="common">Freshwater tardigrade</name>
    <dbReference type="NCBI Taxonomy" id="2072580"/>
    <lineage>
        <taxon>Eukaryota</taxon>
        <taxon>Metazoa</taxon>
        <taxon>Ecdysozoa</taxon>
        <taxon>Tardigrada</taxon>
        <taxon>Eutardigrada</taxon>
        <taxon>Parachela</taxon>
        <taxon>Hypsibioidea</taxon>
        <taxon>Hypsibiidae</taxon>
        <taxon>Hypsibius</taxon>
    </lineage>
</organism>
<evidence type="ECO:0000313" key="2">
    <source>
        <dbReference type="EMBL" id="OQV14327.1"/>
    </source>
</evidence>
<sequence>MSRNQMIGTVLIGPAVGRRRSSAFGLAIRRISQATGHPTDAEGRRISYEFYPSSKPCVILSSRKQALPVGLPEARIDIGERVRRMSLGVRMISMAVGRRLSMAARRMSAVNEECEEKVEEKTSEENVAEFKRSRRMSAWH</sequence>
<protein>
    <submittedName>
        <fullName evidence="2">Uncharacterized protein</fullName>
    </submittedName>
</protein>
<dbReference type="AlphaFoldDB" id="A0A1W0WGL3"/>
<gene>
    <name evidence="2" type="ORF">BV898_11446</name>
</gene>
<evidence type="ECO:0000256" key="1">
    <source>
        <dbReference type="SAM" id="MobiDB-lite"/>
    </source>
</evidence>
<comment type="caution">
    <text evidence="2">The sequence shown here is derived from an EMBL/GenBank/DDBJ whole genome shotgun (WGS) entry which is preliminary data.</text>
</comment>
<proteinExistence type="predicted"/>
<name>A0A1W0WGL3_HYPEX</name>
<evidence type="ECO:0000313" key="3">
    <source>
        <dbReference type="Proteomes" id="UP000192578"/>
    </source>
</evidence>